<dbReference type="EMBL" id="JAIXMP010000026">
    <property type="protein sequence ID" value="KAI9253476.1"/>
    <property type="molecule type" value="Genomic_DNA"/>
</dbReference>
<organism evidence="2 3">
    <name type="scientific">Phascolomyces articulosus</name>
    <dbReference type="NCBI Taxonomy" id="60185"/>
    <lineage>
        <taxon>Eukaryota</taxon>
        <taxon>Fungi</taxon>
        <taxon>Fungi incertae sedis</taxon>
        <taxon>Mucoromycota</taxon>
        <taxon>Mucoromycotina</taxon>
        <taxon>Mucoromycetes</taxon>
        <taxon>Mucorales</taxon>
        <taxon>Lichtheimiaceae</taxon>
        <taxon>Phascolomyces</taxon>
    </lineage>
</organism>
<sequence length="77" mass="8872">MSPKPCIWWIVILQMTITRTINYIDNMSKSIREAKRDFLTLAACMDGSKSNVVEGVVNLANFCYVRYMISEEIYGTK</sequence>
<gene>
    <name evidence="2" type="ORF">BDA99DRAFT_519933</name>
</gene>
<evidence type="ECO:0000256" key="1">
    <source>
        <dbReference type="SAM" id="SignalP"/>
    </source>
</evidence>
<reference evidence="2" key="1">
    <citation type="journal article" date="2022" name="IScience">
        <title>Evolution of zygomycete secretomes and the origins of terrestrial fungal ecologies.</title>
        <authorList>
            <person name="Chang Y."/>
            <person name="Wang Y."/>
            <person name="Mondo S."/>
            <person name="Ahrendt S."/>
            <person name="Andreopoulos W."/>
            <person name="Barry K."/>
            <person name="Beard J."/>
            <person name="Benny G.L."/>
            <person name="Blankenship S."/>
            <person name="Bonito G."/>
            <person name="Cuomo C."/>
            <person name="Desiro A."/>
            <person name="Gervers K.A."/>
            <person name="Hundley H."/>
            <person name="Kuo A."/>
            <person name="LaButti K."/>
            <person name="Lang B.F."/>
            <person name="Lipzen A."/>
            <person name="O'Donnell K."/>
            <person name="Pangilinan J."/>
            <person name="Reynolds N."/>
            <person name="Sandor L."/>
            <person name="Smith M.E."/>
            <person name="Tsang A."/>
            <person name="Grigoriev I.V."/>
            <person name="Stajich J.E."/>
            <person name="Spatafora J.W."/>
        </authorList>
    </citation>
    <scope>NUCLEOTIDE SEQUENCE</scope>
    <source>
        <strain evidence="2">RSA 2281</strain>
    </source>
</reference>
<dbReference type="AlphaFoldDB" id="A0AAD5JTB4"/>
<keyword evidence="3" id="KW-1185">Reference proteome</keyword>
<protein>
    <submittedName>
        <fullName evidence="2">Uncharacterized protein</fullName>
    </submittedName>
</protein>
<reference evidence="2" key="2">
    <citation type="submission" date="2023-02" db="EMBL/GenBank/DDBJ databases">
        <authorList>
            <consortium name="DOE Joint Genome Institute"/>
            <person name="Mondo S.J."/>
            <person name="Chang Y."/>
            <person name="Wang Y."/>
            <person name="Ahrendt S."/>
            <person name="Andreopoulos W."/>
            <person name="Barry K."/>
            <person name="Beard J."/>
            <person name="Benny G.L."/>
            <person name="Blankenship S."/>
            <person name="Bonito G."/>
            <person name="Cuomo C."/>
            <person name="Desiro A."/>
            <person name="Gervers K.A."/>
            <person name="Hundley H."/>
            <person name="Kuo A."/>
            <person name="LaButti K."/>
            <person name="Lang B.F."/>
            <person name="Lipzen A."/>
            <person name="O'Donnell K."/>
            <person name="Pangilinan J."/>
            <person name="Reynolds N."/>
            <person name="Sandor L."/>
            <person name="Smith M.W."/>
            <person name="Tsang A."/>
            <person name="Grigoriev I.V."/>
            <person name="Stajich J.E."/>
            <person name="Spatafora J.W."/>
        </authorList>
    </citation>
    <scope>NUCLEOTIDE SEQUENCE</scope>
    <source>
        <strain evidence="2">RSA 2281</strain>
    </source>
</reference>
<evidence type="ECO:0000313" key="2">
    <source>
        <dbReference type="EMBL" id="KAI9253476.1"/>
    </source>
</evidence>
<feature type="signal peptide" evidence="1">
    <location>
        <begin position="1"/>
        <end position="20"/>
    </location>
</feature>
<keyword evidence="1" id="KW-0732">Signal</keyword>
<dbReference type="Proteomes" id="UP001209540">
    <property type="component" value="Unassembled WGS sequence"/>
</dbReference>
<feature type="chain" id="PRO_5042295250" evidence="1">
    <location>
        <begin position="21"/>
        <end position="77"/>
    </location>
</feature>
<name>A0AAD5JTB4_9FUNG</name>
<proteinExistence type="predicted"/>
<comment type="caution">
    <text evidence="2">The sequence shown here is derived from an EMBL/GenBank/DDBJ whole genome shotgun (WGS) entry which is preliminary data.</text>
</comment>
<accession>A0AAD5JTB4</accession>
<evidence type="ECO:0000313" key="3">
    <source>
        <dbReference type="Proteomes" id="UP001209540"/>
    </source>
</evidence>